<dbReference type="InterPro" id="IPR036612">
    <property type="entry name" value="KH_dom_type_1_sf"/>
</dbReference>
<evidence type="ECO:0000256" key="2">
    <source>
        <dbReference type="PROSITE-ProRule" id="PRU00117"/>
    </source>
</evidence>
<protein>
    <recommendedName>
        <fullName evidence="4">K Homology domain-containing protein</fullName>
    </recommendedName>
</protein>
<dbReference type="PROSITE" id="PS50084">
    <property type="entry name" value="KH_TYPE_1"/>
    <property type="match status" value="2"/>
</dbReference>
<feature type="region of interest" description="Disordered" evidence="3">
    <location>
        <begin position="1"/>
        <end position="59"/>
    </location>
</feature>
<dbReference type="EMBL" id="CAACVG010014982">
    <property type="protein sequence ID" value="VEN63971.1"/>
    <property type="molecule type" value="Genomic_DNA"/>
</dbReference>
<dbReference type="FunFam" id="3.30.1370.10:FF:000022">
    <property type="entry name" value="RNA-binding protein Nova-1 isoform 1"/>
    <property type="match status" value="1"/>
</dbReference>
<gene>
    <name evidence="5" type="ORF">CALMAC_LOCUS20637</name>
</gene>
<dbReference type="InterPro" id="IPR047275">
    <property type="entry name" value="KH-I_NOVA_rpt1"/>
</dbReference>
<dbReference type="InterPro" id="IPR004088">
    <property type="entry name" value="KH_dom_type_1"/>
</dbReference>
<dbReference type="InterPro" id="IPR004087">
    <property type="entry name" value="KH_dom"/>
</dbReference>
<dbReference type="SUPFAM" id="SSF54791">
    <property type="entry name" value="Eukaryotic type KH-domain (KH-domain type I)"/>
    <property type="match status" value="2"/>
</dbReference>
<dbReference type="Proteomes" id="UP000410492">
    <property type="component" value="Unassembled WGS sequence"/>
</dbReference>
<feature type="region of interest" description="Disordered" evidence="3">
    <location>
        <begin position="368"/>
        <end position="401"/>
    </location>
</feature>
<reference evidence="5 6" key="1">
    <citation type="submission" date="2019-01" db="EMBL/GenBank/DDBJ databases">
        <authorList>
            <person name="Sayadi A."/>
        </authorList>
    </citation>
    <scope>NUCLEOTIDE SEQUENCE [LARGE SCALE GENOMIC DNA]</scope>
</reference>
<keyword evidence="6" id="KW-1185">Reference proteome</keyword>
<dbReference type="Gene3D" id="3.30.1370.10">
    <property type="entry name" value="K Homology domain, type 1"/>
    <property type="match status" value="2"/>
</dbReference>
<dbReference type="SMART" id="SM00322">
    <property type="entry name" value="KH"/>
    <property type="match status" value="2"/>
</dbReference>
<evidence type="ECO:0000256" key="1">
    <source>
        <dbReference type="ARBA" id="ARBA00022737"/>
    </source>
</evidence>
<keyword evidence="1" id="KW-0677">Repeat</keyword>
<dbReference type="PANTHER" id="PTHR10288">
    <property type="entry name" value="KH DOMAIN CONTAINING RNA BINDING PROTEIN"/>
    <property type="match status" value="1"/>
</dbReference>
<evidence type="ECO:0000313" key="5">
    <source>
        <dbReference type="EMBL" id="VEN63971.1"/>
    </source>
</evidence>
<accession>A0A653DXA8</accession>
<feature type="domain" description="K Homology" evidence="4">
    <location>
        <begin position="58"/>
        <end position="131"/>
    </location>
</feature>
<name>A0A653DXA8_CALMS</name>
<dbReference type="GO" id="GO:0010468">
    <property type="term" value="P:regulation of gene expression"/>
    <property type="evidence" value="ECO:0007669"/>
    <property type="project" value="UniProtKB-ARBA"/>
</dbReference>
<evidence type="ECO:0000313" key="6">
    <source>
        <dbReference type="Proteomes" id="UP000410492"/>
    </source>
</evidence>
<dbReference type="InterPro" id="IPR047276">
    <property type="entry name" value="KH-I_NOVA_rpt2"/>
</dbReference>
<organism evidence="5 6">
    <name type="scientific">Callosobruchus maculatus</name>
    <name type="common">Southern cowpea weevil</name>
    <name type="synonym">Pulse bruchid</name>
    <dbReference type="NCBI Taxonomy" id="64391"/>
    <lineage>
        <taxon>Eukaryota</taxon>
        <taxon>Metazoa</taxon>
        <taxon>Ecdysozoa</taxon>
        <taxon>Arthropoda</taxon>
        <taxon>Hexapoda</taxon>
        <taxon>Insecta</taxon>
        <taxon>Pterygota</taxon>
        <taxon>Neoptera</taxon>
        <taxon>Endopterygota</taxon>
        <taxon>Coleoptera</taxon>
        <taxon>Polyphaga</taxon>
        <taxon>Cucujiformia</taxon>
        <taxon>Chrysomeloidea</taxon>
        <taxon>Chrysomelidae</taxon>
        <taxon>Bruchinae</taxon>
        <taxon>Bruchini</taxon>
        <taxon>Callosobruchus</taxon>
    </lineage>
</organism>
<proteinExistence type="predicted"/>
<dbReference type="OrthoDB" id="441329at2759"/>
<dbReference type="GO" id="GO:0003723">
    <property type="term" value="F:RNA binding"/>
    <property type="evidence" value="ECO:0007669"/>
    <property type="project" value="UniProtKB-UniRule"/>
</dbReference>
<dbReference type="Pfam" id="PF00013">
    <property type="entry name" value="KH_1"/>
    <property type="match status" value="2"/>
</dbReference>
<dbReference type="CDD" id="cd22435">
    <property type="entry name" value="KH-I_NOVA_rpt1"/>
    <property type="match status" value="1"/>
</dbReference>
<evidence type="ECO:0000256" key="3">
    <source>
        <dbReference type="SAM" id="MobiDB-lite"/>
    </source>
</evidence>
<keyword evidence="2" id="KW-0694">RNA-binding</keyword>
<dbReference type="AlphaFoldDB" id="A0A653DXA8"/>
<feature type="domain" description="K Homology" evidence="4">
    <location>
        <begin position="151"/>
        <end position="223"/>
    </location>
</feature>
<evidence type="ECO:0000259" key="4">
    <source>
        <dbReference type="SMART" id="SM00322"/>
    </source>
</evidence>
<dbReference type="CDD" id="cd22436">
    <property type="entry name" value="KH-I_NOVA_rpt2"/>
    <property type="match status" value="1"/>
</dbReference>
<sequence length="401" mass="41937">MAADTGMDTCPSPENADSRKRPLDGDNDNDADKKRSHFSSDGESDEDKPMATGSGGDGNHHFKVLVPSVAAGAIIGKGGETIAQLQKETGARVKMSKSHDFYPGTSERVCLITGSSEAIMAVMDFIMDKIREKPDLSKAVFDADSKSNNEREKQVKILVPNSTAGMIIGKAGNYIKQIKEQSGSYVQISQKSKEVSLQERCITVIGDKEQNKKACMMILAKVVEDPQSGTCLNVSYADVSGPVANFNPTGSPFAQNPQNPAAAAAAAAAFGGAAAGLTAAQQSLALNGAAAAAAAAAGLQISLNLTAPGGQSITGLAQLLDHMKVQLRNTGYADSQIVEVCQAITVLVKYGIIGIGLGLSSGHHAGLPVQTLQRPEPPWNGTSLRSTRSDTRRPRQPPPSP</sequence>